<dbReference type="OMA" id="KETTITW"/>
<evidence type="ECO:0000256" key="1">
    <source>
        <dbReference type="SAM" id="MobiDB-lite"/>
    </source>
</evidence>
<dbReference type="OrthoDB" id="194358at2759"/>
<dbReference type="Gene3D" id="3.40.50.10140">
    <property type="entry name" value="Toll/interleukin-1 receptor homology (TIR) domain"/>
    <property type="match status" value="1"/>
</dbReference>
<dbReference type="InterPro" id="IPR000157">
    <property type="entry name" value="TIR_dom"/>
</dbReference>
<proteinExistence type="predicted"/>
<dbReference type="Gene3D" id="1.25.10.10">
    <property type="entry name" value="Leucine-rich Repeat Variant"/>
    <property type="match status" value="1"/>
</dbReference>
<dbReference type="InterPro" id="IPR016024">
    <property type="entry name" value="ARM-type_fold"/>
</dbReference>
<feature type="compositionally biased region" description="Basic and acidic residues" evidence="1">
    <location>
        <begin position="160"/>
        <end position="175"/>
    </location>
</feature>
<evidence type="ECO:0000313" key="3">
    <source>
        <dbReference type="EnsemblMetazoa" id="G21521.2:cds"/>
    </source>
</evidence>
<evidence type="ECO:0000259" key="2">
    <source>
        <dbReference type="PROSITE" id="PS50104"/>
    </source>
</evidence>
<dbReference type="Pfam" id="PF13676">
    <property type="entry name" value="TIR_2"/>
    <property type="match status" value="1"/>
</dbReference>
<dbReference type="Proteomes" id="UP000005408">
    <property type="component" value="Unassembled WGS sequence"/>
</dbReference>
<dbReference type="GO" id="GO:0016491">
    <property type="term" value="F:oxidoreductase activity"/>
    <property type="evidence" value="ECO:0007669"/>
    <property type="project" value="TreeGrafter"/>
</dbReference>
<dbReference type="EnsemblMetazoa" id="G21521.2">
    <property type="protein sequence ID" value="G21521.2:cds"/>
    <property type="gene ID" value="G21521"/>
</dbReference>
<dbReference type="InterPro" id="IPR035897">
    <property type="entry name" value="Toll_tir_struct_dom_sf"/>
</dbReference>
<dbReference type="PROSITE" id="PS50104">
    <property type="entry name" value="TIR"/>
    <property type="match status" value="1"/>
</dbReference>
<dbReference type="SMART" id="SM00567">
    <property type="entry name" value="EZ_HEAT"/>
    <property type="match status" value="3"/>
</dbReference>
<organism evidence="3 4">
    <name type="scientific">Magallana gigas</name>
    <name type="common">Pacific oyster</name>
    <name type="synonym">Crassostrea gigas</name>
    <dbReference type="NCBI Taxonomy" id="29159"/>
    <lineage>
        <taxon>Eukaryota</taxon>
        <taxon>Metazoa</taxon>
        <taxon>Spiralia</taxon>
        <taxon>Lophotrochozoa</taxon>
        <taxon>Mollusca</taxon>
        <taxon>Bivalvia</taxon>
        <taxon>Autobranchia</taxon>
        <taxon>Pteriomorphia</taxon>
        <taxon>Ostreida</taxon>
        <taxon>Ostreoidea</taxon>
        <taxon>Ostreidae</taxon>
        <taxon>Magallana</taxon>
    </lineage>
</organism>
<accession>A0A8W8K1M9</accession>
<evidence type="ECO:0000313" key="4">
    <source>
        <dbReference type="Proteomes" id="UP000005408"/>
    </source>
</evidence>
<sequence>MALQSEKLKGKLAMVTAGKVQYDVMISYDAEDAAVAIKLKDMIGKKGIHAWTADSEATAGTDIFNAIGRIIVDCKIFVFIMSDSSVASKLCQDQLALAYVSKKNIFPVQLNEREDLLAHMDNGMKLQLAGFEWFSLNNDLESESKEFVDRVWEEVQSEIEQEKADGSKKETKNPGENKATAVRKAFKRQKTLTNLNKSLSKTKMSRLHLEDASTYWSQSFGKETTITWDRFRNKILGDFKADFEETFGEKDTEWLLSILHREMMVDSGDNMLKKEKYLEFCSVDDVIHPLWLRVQEQARESYAMREVFSMDSSVRVQAIENLGKYKSATVIQALIDLLTDSDVNIQAVAIISLARTGSNDITTIVNLRKSLKSKDRVVREAACLALGHVKATQAVEALVNLWRNDIISNVREAALVALKNIGGEKASEAIRVTTVLEKEIRALKT</sequence>
<keyword evidence="4" id="KW-1185">Reference proteome</keyword>
<dbReference type="SUPFAM" id="SSF52200">
    <property type="entry name" value="Toll/Interleukin receptor TIR domain"/>
    <property type="match status" value="1"/>
</dbReference>
<reference evidence="3" key="1">
    <citation type="submission" date="2022-08" db="UniProtKB">
        <authorList>
            <consortium name="EnsemblMetazoa"/>
        </authorList>
    </citation>
    <scope>IDENTIFICATION</scope>
    <source>
        <strain evidence="3">05x7-T-G4-1.051#20</strain>
    </source>
</reference>
<protein>
    <recommendedName>
        <fullName evidence="2">TIR domain-containing protein</fullName>
    </recommendedName>
</protein>
<dbReference type="AlphaFoldDB" id="A0A8W8K1M9"/>
<dbReference type="GO" id="GO:0007165">
    <property type="term" value="P:signal transduction"/>
    <property type="evidence" value="ECO:0007669"/>
    <property type="project" value="InterPro"/>
</dbReference>
<dbReference type="PANTHER" id="PTHR12697">
    <property type="entry name" value="PBS LYASE HEAT-LIKE PROTEIN"/>
    <property type="match status" value="1"/>
</dbReference>
<name>A0A8W8K1M9_MAGGI</name>
<feature type="domain" description="TIR" evidence="2">
    <location>
        <begin position="20"/>
        <end position="159"/>
    </location>
</feature>
<dbReference type="SUPFAM" id="SSF48371">
    <property type="entry name" value="ARM repeat"/>
    <property type="match status" value="1"/>
</dbReference>
<dbReference type="Pfam" id="PF13646">
    <property type="entry name" value="HEAT_2"/>
    <property type="match status" value="2"/>
</dbReference>
<feature type="region of interest" description="Disordered" evidence="1">
    <location>
        <begin position="159"/>
        <end position="180"/>
    </location>
</feature>
<dbReference type="PANTHER" id="PTHR12697:SF29">
    <property type="entry name" value="TIR DOMAIN-CONTAINING PROTEIN"/>
    <property type="match status" value="1"/>
</dbReference>
<dbReference type="InterPro" id="IPR004155">
    <property type="entry name" value="PBS_lyase_HEAT"/>
</dbReference>
<dbReference type="InterPro" id="IPR011989">
    <property type="entry name" value="ARM-like"/>
</dbReference>